<dbReference type="SUPFAM" id="SSF52540">
    <property type="entry name" value="P-loop containing nucleoside triphosphate hydrolases"/>
    <property type="match status" value="1"/>
</dbReference>
<dbReference type="InterPro" id="IPR027417">
    <property type="entry name" value="P-loop_NTPase"/>
</dbReference>
<dbReference type="InterPro" id="IPR001752">
    <property type="entry name" value="Kinesin_motor_dom"/>
</dbReference>
<dbReference type="SMART" id="SM00129">
    <property type="entry name" value="KISc"/>
    <property type="match status" value="1"/>
</dbReference>
<protein>
    <recommendedName>
        <fullName evidence="4">Kinesin motor domain-containing protein</fullName>
    </recommendedName>
</protein>
<feature type="binding site" evidence="3">
    <location>
        <begin position="108"/>
        <end position="115"/>
    </location>
    <ligand>
        <name>ATP</name>
        <dbReference type="ChEBI" id="CHEBI:30616"/>
    </ligand>
</feature>
<dbReference type="Proteomes" id="UP001497525">
    <property type="component" value="Unassembled WGS sequence"/>
</dbReference>
<dbReference type="PANTHER" id="PTHR47117">
    <property type="entry name" value="STAR-RELATED LIPID TRANSFER PROTEIN 9"/>
    <property type="match status" value="1"/>
</dbReference>
<dbReference type="GO" id="GO:0008017">
    <property type="term" value="F:microtubule binding"/>
    <property type="evidence" value="ECO:0007669"/>
    <property type="project" value="InterPro"/>
</dbReference>
<evidence type="ECO:0000313" key="6">
    <source>
        <dbReference type="Proteomes" id="UP001497525"/>
    </source>
</evidence>
<evidence type="ECO:0000256" key="3">
    <source>
        <dbReference type="PROSITE-ProRule" id="PRU00283"/>
    </source>
</evidence>
<evidence type="ECO:0000256" key="1">
    <source>
        <dbReference type="ARBA" id="ARBA00022741"/>
    </source>
</evidence>
<dbReference type="PRINTS" id="PR00380">
    <property type="entry name" value="KINESINHEAVY"/>
</dbReference>
<dbReference type="AlphaFoldDB" id="A0AAV2TF94"/>
<keyword evidence="1 3" id="KW-0547">Nucleotide-binding</keyword>
<dbReference type="GO" id="GO:0005524">
    <property type="term" value="F:ATP binding"/>
    <property type="evidence" value="ECO:0007669"/>
    <property type="project" value="UniProtKB-UniRule"/>
</dbReference>
<dbReference type="FunFam" id="3.40.850.10:FF:000245">
    <property type="entry name" value="Uncharacterized protein"/>
    <property type="match status" value="1"/>
</dbReference>
<gene>
    <name evidence="5" type="ORF">CDAUBV1_LOCUS9334</name>
</gene>
<reference evidence="5" key="1">
    <citation type="submission" date="2024-06" db="EMBL/GenBank/DDBJ databases">
        <authorList>
            <person name="Liu X."/>
            <person name="Lenzi L."/>
            <person name="Haldenby T S."/>
            <person name="Uol C."/>
        </authorList>
    </citation>
    <scope>NUCLEOTIDE SEQUENCE</scope>
</reference>
<dbReference type="GO" id="GO:0003777">
    <property type="term" value="F:microtubule motor activity"/>
    <property type="evidence" value="ECO:0007669"/>
    <property type="project" value="InterPro"/>
</dbReference>
<dbReference type="PROSITE" id="PS50067">
    <property type="entry name" value="KINESIN_MOTOR_2"/>
    <property type="match status" value="1"/>
</dbReference>
<evidence type="ECO:0000259" key="4">
    <source>
        <dbReference type="PROSITE" id="PS50067"/>
    </source>
</evidence>
<comment type="similarity">
    <text evidence="3">Belongs to the TRAFAC class myosin-kinesin ATPase superfamily. Kinesin family.</text>
</comment>
<dbReference type="GO" id="GO:0007018">
    <property type="term" value="P:microtubule-based movement"/>
    <property type="evidence" value="ECO:0007669"/>
    <property type="project" value="InterPro"/>
</dbReference>
<organism evidence="5 6">
    <name type="scientific">Calicophoron daubneyi</name>
    <name type="common">Rumen fluke</name>
    <name type="synonym">Paramphistomum daubneyi</name>
    <dbReference type="NCBI Taxonomy" id="300641"/>
    <lineage>
        <taxon>Eukaryota</taxon>
        <taxon>Metazoa</taxon>
        <taxon>Spiralia</taxon>
        <taxon>Lophotrochozoa</taxon>
        <taxon>Platyhelminthes</taxon>
        <taxon>Trematoda</taxon>
        <taxon>Digenea</taxon>
        <taxon>Plagiorchiida</taxon>
        <taxon>Pronocephalata</taxon>
        <taxon>Paramphistomoidea</taxon>
        <taxon>Paramphistomidae</taxon>
        <taxon>Calicophoron</taxon>
    </lineage>
</organism>
<accession>A0AAV2TF94</accession>
<comment type="caution">
    <text evidence="5">The sequence shown here is derived from an EMBL/GenBank/DDBJ whole genome shotgun (WGS) entry which is preliminary data.</text>
</comment>
<keyword evidence="3" id="KW-0505">Motor protein</keyword>
<dbReference type="EMBL" id="CAXLJL010000245">
    <property type="protein sequence ID" value="CAL5135153.1"/>
    <property type="molecule type" value="Genomic_DNA"/>
</dbReference>
<keyword evidence="2 3" id="KW-0067">ATP-binding</keyword>
<name>A0AAV2TF94_CALDB</name>
<evidence type="ECO:0000313" key="5">
    <source>
        <dbReference type="EMBL" id="CAL5135153.1"/>
    </source>
</evidence>
<sequence>MSDDNVKVAVRLRPFTQREKSRNTELIISMSGKTTTIKNPDNRSETKTFTFDHSYWSHDGFKIQDDGVFVPDSPHSRYASQQTIYDDLGQGILDNALKGYACSLFAYGQTGSGKSYSIMGYGPNKGIVPIICEKLFTAIQSDSNQDKKYQITFAMLEIYNERLRDLLAFKSSATQELQLRQSPIQGFYVQGLTQVPVGSYGEIKQRMEQGMSNRTIAATNMNETSSRAHTVVTLTVDQFLNYADSQSRRRSIINLVDLAGSCRWKESGTVP</sequence>
<dbReference type="Gene3D" id="3.40.850.10">
    <property type="entry name" value="Kinesin motor domain"/>
    <property type="match status" value="1"/>
</dbReference>
<proteinExistence type="inferred from homology"/>
<evidence type="ECO:0000256" key="2">
    <source>
        <dbReference type="ARBA" id="ARBA00022840"/>
    </source>
</evidence>
<dbReference type="InterPro" id="IPR036961">
    <property type="entry name" value="Kinesin_motor_dom_sf"/>
</dbReference>
<dbReference type="Pfam" id="PF00225">
    <property type="entry name" value="Kinesin"/>
    <property type="match status" value="1"/>
</dbReference>
<feature type="domain" description="Kinesin motor" evidence="4">
    <location>
        <begin position="5"/>
        <end position="271"/>
    </location>
</feature>